<dbReference type="PROSITE" id="PS50145">
    <property type="entry name" value="ZF_TRAF"/>
    <property type="match status" value="1"/>
</dbReference>
<dbReference type="GO" id="GO:0008270">
    <property type="term" value="F:zinc ion binding"/>
    <property type="evidence" value="ECO:0007669"/>
    <property type="project" value="UniProtKB-KW"/>
</dbReference>
<feature type="compositionally biased region" description="Basic and acidic residues" evidence="6">
    <location>
        <begin position="661"/>
        <end position="679"/>
    </location>
</feature>
<dbReference type="AlphaFoldDB" id="A0A8J8NYG0"/>
<feature type="compositionally biased region" description="Basic and acidic residues" evidence="6">
    <location>
        <begin position="703"/>
        <end position="713"/>
    </location>
</feature>
<dbReference type="InterPro" id="IPR013083">
    <property type="entry name" value="Znf_RING/FYVE/PHD"/>
</dbReference>
<feature type="zinc finger region" description="TRAF-type" evidence="4">
    <location>
        <begin position="168"/>
        <end position="225"/>
    </location>
</feature>
<evidence type="ECO:0000313" key="9">
    <source>
        <dbReference type="Proteomes" id="UP000785679"/>
    </source>
</evidence>
<feature type="compositionally biased region" description="Basic and acidic residues" evidence="6">
    <location>
        <begin position="241"/>
        <end position="267"/>
    </location>
</feature>
<evidence type="ECO:0000256" key="1">
    <source>
        <dbReference type="ARBA" id="ARBA00022723"/>
    </source>
</evidence>
<evidence type="ECO:0000256" key="2">
    <source>
        <dbReference type="ARBA" id="ARBA00022771"/>
    </source>
</evidence>
<comment type="caution">
    <text evidence="8">The sequence shown here is derived from an EMBL/GenBank/DDBJ whole genome shotgun (WGS) entry which is preliminary data.</text>
</comment>
<feature type="domain" description="TRAF-type" evidence="7">
    <location>
        <begin position="168"/>
        <end position="225"/>
    </location>
</feature>
<keyword evidence="2 4" id="KW-0863">Zinc-finger</keyword>
<protein>
    <recommendedName>
        <fullName evidence="7">TRAF-type domain-containing protein</fullName>
    </recommendedName>
</protein>
<keyword evidence="3 4" id="KW-0862">Zinc</keyword>
<gene>
    <name evidence="8" type="ORF">FGO68_gene10860</name>
</gene>
<name>A0A8J8NYG0_HALGN</name>
<feature type="region of interest" description="Disordered" evidence="6">
    <location>
        <begin position="656"/>
        <end position="713"/>
    </location>
</feature>
<dbReference type="OrthoDB" id="5574452at2759"/>
<dbReference type="Gene3D" id="3.30.40.10">
    <property type="entry name" value="Zinc/RING finger domain, C3HC4 (zinc finger)"/>
    <property type="match status" value="1"/>
</dbReference>
<organism evidence="8 9">
    <name type="scientific">Halteria grandinella</name>
    <dbReference type="NCBI Taxonomy" id="5974"/>
    <lineage>
        <taxon>Eukaryota</taxon>
        <taxon>Sar</taxon>
        <taxon>Alveolata</taxon>
        <taxon>Ciliophora</taxon>
        <taxon>Intramacronucleata</taxon>
        <taxon>Spirotrichea</taxon>
        <taxon>Stichotrichia</taxon>
        <taxon>Sporadotrichida</taxon>
        <taxon>Halteriidae</taxon>
        <taxon>Halteria</taxon>
    </lineage>
</organism>
<evidence type="ECO:0000256" key="6">
    <source>
        <dbReference type="SAM" id="MobiDB-lite"/>
    </source>
</evidence>
<dbReference type="InterPro" id="IPR001293">
    <property type="entry name" value="Znf_TRAF"/>
</dbReference>
<dbReference type="Proteomes" id="UP000785679">
    <property type="component" value="Unassembled WGS sequence"/>
</dbReference>
<evidence type="ECO:0000313" key="8">
    <source>
        <dbReference type="EMBL" id="TNV82524.1"/>
    </source>
</evidence>
<accession>A0A8J8NYG0</accession>
<keyword evidence="9" id="KW-1185">Reference proteome</keyword>
<evidence type="ECO:0000256" key="5">
    <source>
        <dbReference type="SAM" id="Coils"/>
    </source>
</evidence>
<keyword evidence="1 4" id="KW-0479">Metal-binding</keyword>
<evidence type="ECO:0000259" key="7">
    <source>
        <dbReference type="PROSITE" id="PS50145"/>
    </source>
</evidence>
<dbReference type="EMBL" id="RRYP01004855">
    <property type="protein sequence ID" value="TNV82524.1"/>
    <property type="molecule type" value="Genomic_DNA"/>
</dbReference>
<sequence>MEDKSQFKPIDTRYEDCFISAIPEKYLARLSKKGTLKREQQDKDISRVSCKVCQGIINDLTALYCLGCNWLLCLSCYQKYQLSEEARRKHFICDCGEKQNKLKAKLLLEKNHAKHLKEMKKLGIFLNFCRDDGQTALGNQNDYQKLLFKCKFRECSTFLSYKEMIDSSYHNDCDYRPYQCSKCKQKVPKKLIADHRLNQCKVKYSSCDYCSNYIKGEMADHLKGCQEAHRTPTATPGYEPIGREERKHELEERKSSEPPKQPSRDHSGGSSSKQEGPVLGQKASFSDRFKPPEQKQGGVCKDCKLPICSAGFEVCKECHLSKRKAAQLGAASQGPPQGVAQGEMIQTIDQRYAKLKQEKDLKDKECSKLQSLVDNLQLEKKLREKDLQISHSKIEELTKFTKVLTKEKMDEISALKKEVSDLKSVQNKGLLQPPQLSEPQLESANKEEEKRSILFCIRCESDLINSNEKSVRVCEKCVEVLRKSKEPILLFNIACEECDENVQLTLKCQCYRDLKSILNQQRIKKNGAHLDTAKTKDDQYDIAQQVGRVYVPVRHPLDKWQRLIERQTAAVKPLLQEESSQDEVHPIEDQEQYFERIDTQIKSIKEQLKTAITEEKSNQEFFGQIQQDEQIRGMLSIEQTSYEQLMMHLKSNQNVAIGEDSSQRSEENREAQDQPREEAPNDQLILEKEEESFQDLSDLSSHNIEEVKKGKEEKVNEIKIEEDVSAFEELFRNNNA</sequence>
<feature type="region of interest" description="Disordered" evidence="6">
    <location>
        <begin position="230"/>
        <end position="298"/>
    </location>
</feature>
<keyword evidence="5" id="KW-0175">Coiled coil</keyword>
<feature type="coiled-coil region" evidence="5">
    <location>
        <begin position="345"/>
        <end position="372"/>
    </location>
</feature>
<evidence type="ECO:0000256" key="3">
    <source>
        <dbReference type="ARBA" id="ARBA00022833"/>
    </source>
</evidence>
<proteinExistence type="predicted"/>
<evidence type="ECO:0000256" key="4">
    <source>
        <dbReference type="PROSITE-ProRule" id="PRU00207"/>
    </source>
</evidence>
<reference evidence="8" key="1">
    <citation type="submission" date="2019-06" db="EMBL/GenBank/DDBJ databases">
        <authorList>
            <person name="Zheng W."/>
        </authorList>
    </citation>
    <scope>NUCLEOTIDE SEQUENCE</scope>
    <source>
        <strain evidence="8">QDHG01</strain>
    </source>
</reference>